<feature type="compositionally biased region" description="Low complexity" evidence="2">
    <location>
        <begin position="16"/>
        <end position="25"/>
    </location>
</feature>
<accession>A0AAV5RW75</accession>
<reference evidence="3 4" key="1">
    <citation type="journal article" date="2023" name="Elife">
        <title>Identification of key yeast species and microbe-microbe interactions impacting larval growth of Drosophila in the wild.</title>
        <authorList>
            <person name="Mure A."/>
            <person name="Sugiura Y."/>
            <person name="Maeda R."/>
            <person name="Honda K."/>
            <person name="Sakurai N."/>
            <person name="Takahashi Y."/>
            <person name="Watada M."/>
            <person name="Katoh T."/>
            <person name="Gotoh A."/>
            <person name="Gotoh Y."/>
            <person name="Taniguchi I."/>
            <person name="Nakamura K."/>
            <person name="Hayashi T."/>
            <person name="Katayama T."/>
            <person name="Uemura T."/>
            <person name="Hattori Y."/>
        </authorList>
    </citation>
    <scope>NUCLEOTIDE SEQUENCE [LARGE SCALE GENOMIC DNA]</scope>
    <source>
        <strain evidence="3 4">KH-74</strain>
    </source>
</reference>
<feature type="region of interest" description="Disordered" evidence="2">
    <location>
        <begin position="1"/>
        <end position="67"/>
    </location>
</feature>
<sequence>MDSRPHRTQQRLFVPSSTASSTATSPVFKQPRITHTKERRHRRASKTLKHKNRTRSHPHRERGSSTASTWDFDAFIRSQYDDAQDAGDAAETRWHRCPGTLADAIMQLAEDASVSALPNVFREHETELLEATHGSRYEVTRIYQMKQKLLAEILRKMHSRLKDTSLPTTLRPQDLDVEAVVTKRTAIQQRYQEESRVAEKLAIELQRERERLEETRRVLKDLKGAAARKRHDKLVTGDIHPALLPAIQNAYGVSGLSQAPGTSPATSITPWRRDVAEMNLVIPEAQQRTSSSSNTQQEAALAIPALALYDTAERQIDGSLRNVLTTTHLPETAQFFSTFDNNTTPNTHPNTQ</sequence>
<gene>
    <name evidence="3" type="ORF">DAKH74_021390</name>
</gene>
<dbReference type="EMBL" id="BTGD01000005">
    <property type="protein sequence ID" value="GMM55523.1"/>
    <property type="molecule type" value="Genomic_DNA"/>
</dbReference>
<organism evidence="3 4">
    <name type="scientific">Maudiozyma humilis</name>
    <name type="common">Sour dough yeast</name>
    <name type="synonym">Kazachstania humilis</name>
    <dbReference type="NCBI Taxonomy" id="51915"/>
    <lineage>
        <taxon>Eukaryota</taxon>
        <taxon>Fungi</taxon>
        <taxon>Dikarya</taxon>
        <taxon>Ascomycota</taxon>
        <taxon>Saccharomycotina</taxon>
        <taxon>Saccharomycetes</taxon>
        <taxon>Saccharomycetales</taxon>
        <taxon>Saccharomycetaceae</taxon>
        <taxon>Maudiozyma</taxon>
    </lineage>
</organism>
<evidence type="ECO:0000313" key="4">
    <source>
        <dbReference type="Proteomes" id="UP001377567"/>
    </source>
</evidence>
<evidence type="ECO:0000256" key="1">
    <source>
        <dbReference type="SAM" id="Coils"/>
    </source>
</evidence>
<feature type="compositionally biased region" description="Basic residues" evidence="2">
    <location>
        <begin position="32"/>
        <end position="60"/>
    </location>
</feature>
<keyword evidence="4" id="KW-1185">Reference proteome</keyword>
<proteinExistence type="predicted"/>
<protein>
    <submittedName>
        <fullName evidence="3">Okp1 protein</fullName>
    </submittedName>
</protein>
<keyword evidence="1" id="KW-0175">Coiled coil</keyword>
<evidence type="ECO:0000313" key="3">
    <source>
        <dbReference type="EMBL" id="GMM55523.1"/>
    </source>
</evidence>
<dbReference type="AlphaFoldDB" id="A0AAV5RW75"/>
<comment type="caution">
    <text evidence="3">The sequence shown here is derived from an EMBL/GenBank/DDBJ whole genome shotgun (WGS) entry which is preliminary data.</text>
</comment>
<evidence type="ECO:0000256" key="2">
    <source>
        <dbReference type="SAM" id="MobiDB-lite"/>
    </source>
</evidence>
<name>A0AAV5RW75_MAUHU</name>
<dbReference type="Proteomes" id="UP001377567">
    <property type="component" value="Unassembled WGS sequence"/>
</dbReference>
<feature type="coiled-coil region" evidence="1">
    <location>
        <begin position="188"/>
        <end position="225"/>
    </location>
</feature>